<sequence>MERGREKFRTGGKSSHVHKAFRKLAQSREPVHWEKLDPTEKEELALLFIEEGKKLLDDNDEEAHSRFSLAKAICPRSSKVAFLIGQAWFDYGMNNELEKCLVIAAKEFEESKKREGACFDLFYLHGKTALNLGQMRHEPKLLLQGHELFAQAAKLPAGDPIKLADLYVEWGCVWAEQGELSGEAVDFSQALEHFQHAEKLGAMSSKFRIAHADTLCFLGQLIDDPSLFLQAIQYYQKSVTEDPLFYEGYLHLGRAAKFLFEMSGQYDHFAIADTAFAHVAKMKVDDEMLWTEWARLRIEEGQVSHDPSCFEEALEKIEAAESFVDDHPLILGTKSEALCLLGQYAERLDLLHAAEKSVQQAVEGLSEDPWLWYVYGMALLALGEYFGEENYYVQAIEKFEYGLSIDNTYPWLWHGLSLAHLYTAELHNDYIAYEQADDCSAKSVVSHGAHYAKMWNLWGVILMRMAETAPLRERVEAAVEKFEKAIALRGGMSGNPDLEWLYNYGCALDFLGDFYKPDHNYQRAVDILNFVLEADPDYADAKYNLALALTHQGETSVDPDVFYRAADYFQELSQEEPEDEIVWNDWGITLLNLSQLVSDPSSPHLEEMLLQDAANKLMQAAALGNIGAYYNIACLYAMQNEYGVAMQYLEKAKEHHSLPSLADIWEDEWLEGLKKTDSFQNFIRSLENEQPEQE</sequence>
<dbReference type="EMBL" id="JAFITR010000004">
    <property type="protein sequence ID" value="MBN4066517.1"/>
    <property type="molecule type" value="Genomic_DNA"/>
</dbReference>
<dbReference type="NCBIfam" id="NF047558">
    <property type="entry name" value="TPR_END_plus"/>
    <property type="match status" value="1"/>
</dbReference>
<gene>
    <name evidence="3" type="ORF">JYU14_00325</name>
</gene>
<protein>
    <recommendedName>
        <fullName evidence="5">Tetratricopeptide repeat protein</fullName>
    </recommendedName>
</protein>
<reference evidence="3 4" key="1">
    <citation type="submission" date="2021-02" db="EMBL/GenBank/DDBJ databases">
        <title>Activity-based single-cell genomes from oceanic crustal fluid captures similar information to metagenomic and metatranscriptomic surveys with orders of magnitude less sampling.</title>
        <authorList>
            <person name="D'Angelo T.S."/>
            <person name="Orcutt B.N."/>
        </authorList>
    </citation>
    <scope>NUCLEOTIDE SEQUENCE [LARGE SCALE GENOMIC DNA]</scope>
    <source>
        <strain evidence="3">AH-315-G07</strain>
    </source>
</reference>
<keyword evidence="1" id="KW-0677">Repeat</keyword>
<evidence type="ECO:0000256" key="2">
    <source>
        <dbReference type="ARBA" id="ARBA00022803"/>
    </source>
</evidence>
<evidence type="ECO:0000313" key="4">
    <source>
        <dbReference type="Proteomes" id="UP000722121"/>
    </source>
</evidence>
<name>A0ABS3AU38_9BACT</name>
<dbReference type="SMART" id="SM00028">
    <property type="entry name" value="TPR"/>
    <property type="match status" value="8"/>
</dbReference>
<evidence type="ECO:0008006" key="5">
    <source>
        <dbReference type="Google" id="ProtNLM"/>
    </source>
</evidence>
<keyword evidence="2" id="KW-0802">TPR repeat</keyword>
<dbReference type="InterPro" id="IPR011990">
    <property type="entry name" value="TPR-like_helical_dom_sf"/>
</dbReference>
<dbReference type="Gene3D" id="1.25.40.10">
    <property type="entry name" value="Tetratricopeptide repeat domain"/>
    <property type="match status" value="3"/>
</dbReference>
<organism evidence="3 4">
    <name type="scientific">Simkania negevensis</name>
    <dbReference type="NCBI Taxonomy" id="83561"/>
    <lineage>
        <taxon>Bacteria</taxon>
        <taxon>Pseudomonadati</taxon>
        <taxon>Chlamydiota</taxon>
        <taxon>Chlamydiia</taxon>
        <taxon>Parachlamydiales</taxon>
        <taxon>Simkaniaceae</taxon>
        <taxon>Simkania</taxon>
    </lineage>
</organism>
<dbReference type="PANTHER" id="PTHR44943:SF4">
    <property type="entry name" value="TPR REPEAT-CONTAINING PROTEIN MJ0798"/>
    <property type="match status" value="1"/>
</dbReference>
<evidence type="ECO:0000256" key="1">
    <source>
        <dbReference type="ARBA" id="ARBA00022737"/>
    </source>
</evidence>
<comment type="caution">
    <text evidence="3">The sequence shown here is derived from an EMBL/GenBank/DDBJ whole genome shotgun (WGS) entry which is preliminary data.</text>
</comment>
<dbReference type="SUPFAM" id="SSF48452">
    <property type="entry name" value="TPR-like"/>
    <property type="match status" value="3"/>
</dbReference>
<keyword evidence="4" id="KW-1185">Reference proteome</keyword>
<dbReference type="Proteomes" id="UP000722121">
    <property type="component" value="Unassembled WGS sequence"/>
</dbReference>
<dbReference type="InterPro" id="IPR051685">
    <property type="entry name" value="Ycf3/AcsC/BcsC/TPR_MFPF"/>
</dbReference>
<dbReference type="PANTHER" id="PTHR44943">
    <property type="entry name" value="CELLULOSE SYNTHASE OPERON PROTEIN C"/>
    <property type="match status" value="1"/>
</dbReference>
<evidence type="ECO:0000313" key="3">
    <source>
        <dbReference type="EMBL" id="MBN4066517.1"/>
    </source>
</evidence>
<accession>A0ABS3AU38</accession>
<proteinExistence type="predicted"/>
<dbReference type="InterPro" id="IPR019734">
    <property type="entry name" value="TPR_rpt"/>
</dbReference>